<dbReference type="EnsemblProtists" id="HpaT804076">
    <property type="protein sequence ID" value="HpaP804076"/>
    <property type="gene ID" value="HpaG804076"/>
</dbReference>
<feature type="region of interest" description="Disordered" evidence="1">
    <location>
        <begin position="65"/>
        <end position="96"/>
    </location>
</feature>
<dbReference type="Proteomes" id="UP000011713">
    <property type="component" value="Unassembled WGS sequence"/>
</dbReference>
<keyword evidence="3" id="KW-1185">Reference proteome</keyword>
<dbReference type="VEuPathDB" id="FungiDB:HpaG804076"/>
<organism evidence="2 3">
    <name type="scientific">Hyaloperonospora arabidopsidis (strain Emoy2)</name>
    <name type="common">Downy mildew agent</name>
    <name type="synonym">Peronospora arabidopsidis</name>
    <dbReference type="NCBI Taxonomy" id="559515"/>
    <lineage>
        <taxon>Eukaryota</taxon>
        <taxon>Sar</taxon>
        <taxon>Stramenopiles</taxon>
        <taxon>Oomycota</taxon>
        <taxon>Peronosporomycetes</taxon>
        <taxon>Peronosporales</taxon>
        <taxon>Peronosporaceae</taxon>
        <taxon>Hyaloperonospora</taxon>
    </lineage>
</organism>
<dbReference type="EMBL" id="JH598136">
    <property type="status" value="NOT_ANNOTATED_CDS"/>
    <property type="molecule type" value="Genomic_DNA"/>
</dbReference>
<evidence type="ECO:0000256" key="1">
    <source>
        <dbReference type="SAM" id="MobiDB-lite"/>
    </source>
</evidence>
<dbReference type="HOGENOM" id="CLU_2364132_0_0_1"/>
<proteinExistence type="predicted"/>
<dbReference type="AlphaFoldDB" id="M4BCR0"/>
<evidence type="ECO:0000313" key="3">
    <source>
        <dbReference type="Proteomes" id="UP000011713"/>
    </source>
</evidence>
<evidence type="ECO:0000313" key="2">
    <source>
        <dbReference type="EnsemblProtists" id="HpaP804076"/>
    </source>
</evidence>
<dbReference type="InParanoid" id="M4BCR0"/>
<accession>M4BCR0</accession>
<reference evidence="2" key="2">
    <citation type="submission" date="2015-06" db="UniProtKB">
        <authorList>
            <consortium name="EnsemblProtists"/>
        </authorList>
    </citation>
    <scope>IDENTIFICATION</scope>
    <source>
        <strain evidence="2">Emoy2</strain>
    </source>
</reference>
<protein>
    <submittedName>
        <fullName evidence="2">Uncharacterized protein</fullName>
    </submittedName>
</protein>
<name>M4BCR0_HYAAE</name>
<sequence length="96" mass="10778">MEVLQRVIQLLQGAVYVPGAFYAQVLLDCDLDQVTTASRSLFKEPVPRTGNYDSADRELTTTVKVKEEEHRPAVSSHYASAESDAEESDDMEIKRM</sequence>
<reference evidence="3" key="1">
    <citation type="journal article" date="2010" name="Science">
        <title>Signatures of adaptation to obligate biotrophy in the Hyaloperonospora arabidopsidis genome.</title>
        <authorList>
            <person name="Baxter L."/>
            <person name="Tripathy S."/>
            <person name="Ishaque N."/>
            <person name="Boot N."/>
            <person name="Cabral A."/>
            <person name="Kemen E."/>
            <person name="Thines M."/>
            <person name="Ah-Fong A."/>
            <person name="Anderson R."/>
            <person name="Badejoko W."/>
            <person name="Bittner-Eddy P."/>
            <person name="Boore J.L."/>
            <person name="Chibucos M.C."/>
            <person name="Coates M."/>
            <person name="Dehal P."/>
            <person name="Delehaunty K."/>
            <person name="Dong S."/>
            <person name="Downton P."/>
            <person name="Dumas B."/>
            <person name="Fabro G."/>
            <person name="Fronick C."/>
            <person name="Fuerstenberg S.I."/>
            <person name="Fulton L."/>
            <person name="Gaulin E."/>
            <person name="Govers F."/>
            <person name="Hughes L."/>
            <person name="Humphray S."/>
            <person name="Jiang R.H."/>
            <person name="Judelson H."/>
            <person name="Kamoun S."/>
            <person name="Kyung K."/>
            <person name="Meijer H."/>
            <person name="Minx P."/>
            <person name="Morris P."/>
            <person name="Nelson J."/>
            <person name="Phuntumart V."/>
            <person name="Qutob D."/>
            <person name="Rehmany A."/>
            <person name="Rougon-Cardoso A."/>
            <person name="Ryden P."/>
            <person name="Torto-Alalibo T."/>
            <person name="Studholme D."/>
            <person name="Wang Y."/>
            <person name="Win J."/>
            <person name="Wood J."/>
            <person name="Clifton S.W."/>
            <person name="Rogers J."/>
            <person name="Van den Ackerveken G."/>
            <person name="Jones J.D."/>
            <person name="McDowell J.M."/>
            <person name="Beynon J."/>
            <person name="Tyler B.M."/>
        </authorList>
    </citation>
    <scope>NUCLEOTIDE SEQUENCE [LARGE SCALE GENOMIC DNA]</scope>
    <source>
        <strain evidence="3">Emoy2</strain>
    </source>
</reference>